<gene>
    <name evidence="4" type="ORF">SG35_008165</name>
</gene>
<dbReference type="InterPro" id="IPR029058">
    <property type="entry name" value="AB_hydrolase_fold"/>
</dbReference>
<dbReference type="RefSeq" id="WP_044830766.1">
    <property type="nucleotide sequence ID" value="NZ_CP059735.1"/>
</dbReference>
<dbReference type="SMART" id="SM00671">
    <property type="entry name" value="SEL1"/>
    <property type="match status" value="3"/>
</dbReference>
<keyword evidence="1" id="KW-0378">Hydrolase</keyword>
<dbReference type="Gene3D" id="3.40.50.1820">
    <property type="entry name" value="alpha/beta hydrolase"/>
    <property type="match status" value="1"/>
</dbReference>
<protein>
    <submittedName>
        <fullName evidence="4">Prolyl oligopeptidase family serine peptidase</fullName>
    </submittedName>
</protein>
<reference evidence="4 5" key="2">
    <citation type="journal article" date="2022" name="Mar. Drugs">
        <title>Bioassay-Guided Fractionation Leads to the Detection of Cholic Acid Generated by the Rare Thalassomonas sp.</title>
        <authorList>
            <person name="Pheiffer F."/>
            <person name="Schneider Y.K."/>
            <person name="Hansen E.H."/>
            <person name="Andersen J.H."/>
            <person name="Isaksson J."/>
            <person name="Busche T."/>
            <person name="R C."/>
            <person name="Kalinowski J."/>
            <person name="Zyl L.V."/>
            <person name="Trindade M."/>
        </authorList>
    </citation>
    <scope>NUCLEOTIDE SEQUENCE [LARGE SCALE GENOMIC DNA]</scope>
    <source>
        <strain evidence="4 5">A5K-106</strain>
    </source>
</reference>
<dbReference type="InterPro" id="IPR011990">
    <property type="entry name" value="TPR-like_helical_dom_sf"/>
</dbReference>
<evidence type="ECO:0000313" key="4">
    <source>
        <dbReference type="EMBL" id="WDE00599.1"/>
    </source>
</evidence>
<evidence type="ECO:0000313" key="5">
    <source>
        <dbReference type="Proteomes" id="UP000032568"/>
    </source>
</evidence>
<sequence length="970" mass="110624">MRLFNLICLFLGLVIPQLLTAQPLSADKLFTNADNAMVKLSPSGDYITSYFRDEKNHYLDLFKVSKHKSVSRVNLGNDNALDGYNWLNERQLYLNIINEERKISFVGELVGEKIQLSRIKTQGYLVHRLPKQANKVMFAKRRRARSTAYDLYIIGIAQLAKGDFEQAYQVDHDGANISDYIYDEHLERIITREYDEEEKTFSIKYAALADGEWHRVITLKDDEYSFRTVHFLDEHTVAVLTDKDSDKMLLREFDINSQMFGKIIYQHPKYDITAASFDVNGHLAYVTYKKYGLTQTLYFEKDKAHFIKRLAKTFSNQEVYVIDHLAKKKISLLYVNGSTEPGQYFIYNQQSDQAKRLFVSFSDLQDLSFSPSEQIAVKTADGIEIEAFLTLAQEIDHSTLLVMPHGGPIGVQESDRFNKEVQYYASRGFSVLRVNFRGSSGFGKAFAERGVGEFGQLIEQDIMSAVNQVTKTHKFKHMCAIGASYGGYSAAMLAIKHPQLYDCVVGAFGIYDLPLLFNASNLRSGEEYRERIAKTVGDFHEGLIDVSPLYLFKKLKAPILLIAGREDNIADFEHSNRFKYILSRSKHPVEFMFYQDTAHGHSDWQGDRHEAAITSEFLMRTLQLALPAPETLSAGSKQAIANDFANIADGYTGDDNVDNDQEKAVLYYQKAAAYDHARANFNLGSYYHSGEQLPLDLDKAATYYQKSAALGFASAHGRLGRMYMEGEHFAQNWQQALIHLGKAQELNDSPSNNIRLARFYCTAPQAYKNVPRCLELMALRQYEKRSKASFNAAVREMSKALVWIFAEADLTEEELKLVKQFTIAHYELTATDVSLENIVQGAFQYHESKSFGGNGEFRLVKPDGRMNKYNRDKTLHLGVLFDPDIPGIDGANERTAVAARWFTTTADGRREYLQHKLLYGAPIGEWDLLYEIYDMDESMTMTLEIYDLNQNRLYSKEYQIPPQILSDTAI</sequence>
<name>A0AAF0C517_9GAMM</name>
<keyword evidence="5" id="KW-1185">Reference proteome</keyword>
<dbReference type="SUPFAM" id="SSF81901">
    <property type="entry name" value="HCP-like"/>
    <property type="match status" value="1"/>
</dbReference>
<evidence type="ECO:0000259" key="3">
    <source>
        <dbReference type="Pfam" id="PF00326"/>
    </source>
</evidence>
<dbReference type="Pfam" id="PF08238">
    <property type="entry name" value="Sel1"/>
    <property type="match status" value="3"/>
</dbReference>
<dbReference type="GO" id="GO:0004252">
    <property type="term" value="F:serine-type endopeptidase activity"/>
    <property type="evidence" value="ECO:0007669"/>
    <property type="project" value="TreeGrafter"/>
</dbReference>
<proteinExistence type="predicted"/>
<dbReference type="SUPFAM" id="SSF53474">
    <property type="entry name" value="alpha/beta-Hydrolases"/>
    <property type="match status" value="1"/>
</dbReference>
<organism evidence="4 5">
    <name type="scientific">Thalassomonas actiniarum</name>
    <dbReference type="NCBI Taxonomy" id="485447"/>
    <lineage>
        <taxon>Bacteria</taxon>
        <taxon>Pseudomonadati</taxon>
        <taxon>Pseudomonadota</taxon>
        <taxon>Gammaproteobacteria</taxon>
        <taxon>Alteromonadales</taxon>
        <taxon>Colwelliaceae</taxon>
        <taxon>Thalassomonas</taxon>
    </lineage>
</organism>
<dbReference type="Proteomes" id="UP000032568">
    <property type="component" value="Chromosome"/>
</dbReference>
<dbReference type="GO" id="GO:0006508">
    <property type="term" value="P:proteolysis"/>
    <property type="evidence" value="ECO:0007669"/>
    <property type="project" value="InterPro"/>
</dbReference>
<feature type="signal peptide" evidence="2">
    <location>
        <begin position="1"/>
        <end position="21"/>
    </location>
</feature>
<dbReference type="EMBL" id="CP059735">
    <property type="protein sequence ID" value="WDE00599.1"/>
    <property type="molecule type" value="Genomic_DNA"/>
</dbReference>
<dbReference type="KEGG" id="tact:SG35_008165"/>
<dbReference type="PANTHER" id="PTHR42776">
    <property type="entry name" value="SERINE PEPTIDASE S9 FAMILY MEMBER"/>
    <property type="match status" value="1"/>
</dbReference>
<accession>A0AAF0C517</accession>
<reference evidence="4 5" key="1">
    <citation type="journal article" date="2015" name="Genome Announc.">
        <title>Draft Genome Sequences of Marine Isolates of Thalassomonas viridans and Thalassomonas actiniarum.</title>
        <authorList>
            <person name="Olonade I."/>
            <person name="van Zyl L.J."/>
            <person name="Trindade M."/>
        </authorList>
    </citation>
    <scope>NUCLEOTIDE SEQUENCE [LARGE SCALE GENOMIC DNA]</scope>
    <source>
        <strain evidence="4 5">A5K-106</strain>
    </source>
</reference>
<dbReference type="Pfam" id="PF00326">
    <property type="entry name" value="Peptidase_S9"/>
    <property type="match status" value="1"/>
</dbReference>
<dbReference type="InterPro" id="IPR001375">
    <property type="entry name" value="Peptidase_S9_cat"/>
</dbReference>
<evidence type="ECO:0000256" key="2">
    <source>
        <dbReference type="SAM" id="SignalP"/>
    </source>
</evidence>
<feature type="domain" description="Peptidase S9 prolyl oligopeptidase catalytic" evidence="3">
    <location>
        <begin position="417"/>
        <end position="623"/>
    </location>
</feature>
<dbReference type="PANTHER" id="PTHR42776:SF27">
    <property type="entry name" value="DIPEPTIDYL PEPTIDASE FAMILY MEMBER 6"/>
    <property type="match status" value="1"/>
</dbReference>
<evidence type="ECO:0000256" key="1">
    <source>
        <dbReference type="ARBA" id="ARBA00022801"/>
    </source>
</evidence>
<dbReference type="AlphaFoldDB" id="A0AAF0C517"/>
<dbReference type="InterPro" id="IPR006597">
    <property type="entry name" value="Sel1-like"/>
</dbReference>
<keyword evidence="2" id="KW-0732">Signal</keyword>
<feature type="chain" id="PRO_5042139303" evidence="2">
    <location>
        <begin position="22"/>
        <end position="970"/>
    </location>
</feature>
<dbReference type="Gene3D" id="1.25.40.10">
    <property type="entry name" value="Tetratricopeptide repeat domain"/>
    <property type="match status" value="1"/>
</dbReference>